<dbReference type="Pfam" id="PF03756">
    <property type="entry name" value="AfsA"/>
    <property type="match status" value="2"/>
</dbReference>
<dbReference type="InterPro" id="IPR047757">
    <property type="entry name" value="AfsA-like"/>
</dbReference>
<gene>
    <name evidence="2" type="ORF">GCM10009717_19820</name>
</gene>
<sequence>MLSFERPVSRALVHRQSTSEVFPTDLAHIDEDRFEVALQWPRRHAFFSTSPPDSAAVAESIRQITILVCHVAYGVPLDMKFLMTGLGLDLRKNVPLAADGSALELVARVAGSSIRRSARGELRSARLDIELSHLHSVGASGHGDALVVGSTAYWRTRGAGAGATPPLDRRGPLVQASTVSRASANDVLIVQTGRSFEIDVDRGHPIFYDHLLDHIPGTALIEACKQVAQVATMCPEVDLFGFEGSFQKVVEFDQPAEVVAQISGDHGRFEIIQAGQVALTASAMLRRLKTEVR</sequence>
<protein>
    <submittedName>
        <fullName evidence="2">ScbA/BarX family gamma-butyrolactone biosynthesis protein</fullName>
    </submittedName>
</protein>
<reference evidence="3" key="1">
    <citation type="journal article" date="2019" name="Int. J. Syst. Evol. Microbiol.">
        <title>The Global Catalogue of Microorganisms (GCM) 10K type strain sequencing project: providing services to taxonomists for standard genome sequencing and annotation.</title>
        <authorList>
            <consortium name="The Broad Institute Genomics Platform"/>
            <consortium name="The Broad Institute Genome Sequencing Center for Infectious Disease"/>
            <person name="Wu L."/>
            <person name="Ma J."/>
        </authorList>
    </citation>
    <scope>NUCLEOTIDE SEQUENCE [LARGE SCALE GENOMIC DNA]</scope>
    <source>
        <strain evidence="3">JCM 13584</strain>
    </source>
</reference>
<feature type="domain" description="A-factor biosynthesis hotdog" evidence="1">
    <location>
        <begin position="179"/>
        <end position="229"/>
    </location>
</feature>
<proteinExistence type="predicted"/>
<dbReference type="NCBIfam" id="NF041195">
    <property type="entry name" value="ScbA_BarX_GamBu"/>
    <property type="match status" value="1"/>
</dbReference>
<evidence type="ECO:0000313" key="2">
    <source>
        <dbReference type="EMBL" id="GAA1953927.1"/>
    </source>
</evidence>
<dbReference type="Proteomes" id="UP001499954">
    <property type="component" value="Unassembled WGS sequence"/>
</dbReference>
<evidence type="ECO:0000259" key="1">
    <source>
        <dbReference type="Pfam" id="PF03756"/>
    </source>
</evidence>
<feature type="domain" description="A-factor biosynthesis hotdog" evidence="1">
    <location>
        <begin position="12"/>
        <end position="143"/>
    </location>
</feature>
<dbReference type="EMBL" id="BAAAMK010000002">
    <property type="protein sequence ID" value="GAA1953927.1"/>
    <property type="molecule type" value="Genomic_DNA"/>
</dbReference>
<dbReference type="RefSeq" id="WP_157413971.1">
    <property type="nucleotide sequence ID" value="NZ_BAAAMK010000002.1"/>
</dbReference>
<comment type="caution">
    <text evidence="2">The sequence shown here is derived from an EMBL/GenBank/DDBJ whole genome shotgun (WGS) entry which is preliminary data.</text>
</comment>
<dbReference type="InterPro" id="IPR005509">
    <property type="entry name" value="AfsA_hotdog_dom"/>
</dbReference>
<name>A0ABP5BWR6_9MICO</name>
<organism evidence="2 3">
    <name type="scientific">Agromyces allii</name>
    <dbReference type="NCBI Taxonomy" id="393607"/>
    <lineage>
        <taxon>Bacteria</taxon>
        <taxon>Bacillati</taxon>
        <taxon>Actinomycetota</taxon>
        <taxon>Actinomycetes</taxon>
        <taxon>Micrococcales</taxon>
        <taxon>Microbacteriaceae</taxon>
        <taxon>Agromyces</taxon>
    </lineage>
</organism>
<evidence type="ECO:0000313" key="3">
    <source>
        <dbReference type="Proteomes" id="UP001499954"/>
    </source>
</evidence>
<accession>A0ABP5BWR6</accession>
<keyword evidence="3" id="KW-1185">Reference proteome</keyword>